<protein>
    <submittedName>
        <fullName evidence="1">Uncharacterized protein</fullName>
    </submittedName>
</protein>
<name>A0ABX0PVJ1_9GAMM</name>
<sequence length="315" mass="35383">MASKMPVAIDSTRRKITISMAECSDYESPLECEFCDAKVSFVNGFTREVGDNIISVNPYFRLKTSNTHGSECKYNVEGQVKVIVRESEGNVLTQTESGKFELRLLAVKKAIQKLQDLANKKKNGGSDDQKEIKEKGYIKSGQKLGSYINSALRVLKVRSFCEENADIENLLELVFDGVRLPWKDFYYEDKDYFRCYSNIRKATVTVPIAIIGVIKSVRAIDGEKGKFTVINLAGPYRKTDKKDTLDSVYVSIWSPDVGLFEGYKAGDVLLSFGIFDAAKVTEKPNNSSTSSVRKFRNHDLRLWPISKSQLCKVSG</sequence>
<evidence type="ECO:0000313" key="1">
    <source>
        <dbReference type="EMBL" id="NIC06556.1"/>
    </source>
</evidence>
<reference evidence="1 2" key="1">
    <citation type="submission" date="2020-03" db="EMBL/GenBank/DDBJ databases">
        <title>Identification of Halomonas strains.</title>
        <authorList>
            <person name="Xiao Z."/>
            <person name="Dong F."/>
            <person name="Wang Z."/>
            <person name="Zhao J.-Y."/>
        </authorList>
    </citation>
    <scope>NUCLEOTIDE SEQUENCE [LARGE SCALE GENOMIC DNA]</scope>
    <source>
        <strain evidence="1 2">DX6</strain>
    </source>
</reference>
<comment type="caution">
    <text evidence="1">The sequence shown here is derived from an EMBL/GenBank/DDBJ whole genome shotgun (WGS) entry which is preliminary data.</text>
</comment>
<dbReference type="Proteomes" id="UP001318321">
    <property type="component" value="Unassembled WGS sequence"/>
</dbReference>
<accession>A0ABX0PVJ1</accession>
<dbReference type="RefSeq" id="WP_167116042.1">
    <property type="nucleotide sequence ID" value="NZ_JAAQTO010000039.1"/>
</dbReference>
<proteinExistence type="predicted"/>
<organism evidence="1 2">
    <name type="scientific">Billgrantia bachuensis</name>
    <dbReference type="NCBI Taxonomy" id="2717286"/>
    <lineage>
        <taxon>Bacteria</taxon>
        <taxon>Pseudomonadati</taxon>
        <taxon>Pseudomonadota</taxon>
        <taxon>Gammaproteobacteria</taxon>
        <taxon>Oceanospirillales</taxon>
        <taxon>Halomonadaceae</taxon>
        <taxon>Billgrantia</taxon>
    </lineage>
</organism>
<dbReference type="EMBL" id="JAAQTO010000039">
    <property type="protein sequence ID" value="NIC06556.1"/>
    <property type="molecule type" value="Genomic_DNA"/>
</dbReference>
<gene>
    <name evidence="1" type="ORF">HBJ55_14085</name>
</gene>
<evidence type="ECO:0000313" key="2">
    <source>
        <dbReference type="Proteomes" id="UP001318321"/>
    </source>
</evidence>
<keyword evidence="2" id="KW-1185">Reference proteome</keyword>